<feature type="transmembrane region" description="Helical" evidence="1">
    <location>
        <begin position="24"/>
        <end position="41"/>
    </location>
</feature>
<dbReference type="EMBL" id="JAWDGP010005809">
    <property type="protein sequence ID" value="KAK3751669.1"/>
    <property type="molecule type" value="Genomic_DNA"/>
</dbReference>
<evidence type="ECO:0000313" key="2">
    <source>
        <dbReference type="EMBL" id="KAK3751669.1"/>
    </source>
</evidence>
<keyword evidence="1" id="KW-1133">Transmembrane helix</keyword>
<reference evidence="2" key="1">
    <citation type="journal article" date="2023" name="G3 (Bethesda)">
        <title>A reference genome for the long-term kleptoplast-retaining sea slug Elysia crispata morphotype clarki.</title>
        <authorList>
            <person name="Eastman K.E."/>
            <person name="Pendleton A.L."/>
            <person name="Shaikh M.A."/>
            <person name="Suttiyut T."/>
            <person name="Ogas R."/>
            <person name="Tomko P."/>
            <person name="Gavelis G."/>
            <person name="Widhalm J.R."/>
            <person name="Wisecaver J.H."/>
        </authorList>
    </citation>
    <scope>NUCLEOTIDE SEQUENCE</scope>
    <source>
        <strain evidence="2">ECLA1</strain>
    </source>
</reference>
<keyword evidence="1" id="KW-0812">Transmembrane</keyword>
<dbReference type="Proteomes" id="UP001283361">
    <property type="component" value="Unassembled WGS sequence"/>
</dbReference>
<comment type="caution">
    <text evidence="2">The sequence shown here is derived from an EMBL/GenBank/DDBJ whole genome shotgun (WGS) entry which is preliminary data.</text>
</comment>
<name>A0AAE1D2A4_9GAST</name>
<dbReference type="AlphaFoldDB" id="A0AAE1D2A4"/>
<evidence type="ECO:0000313" key="3">
    <source>
        <dbReference type="Proteomes" id="UP001283361"/>
    </source>
</evidence>
<evidence type="ECO:0000256" key="1">
    <source>
        <dbReference type="SAM" id="Phobius"/>
    </source>
</evidence>
<keyword evidence="3" id="KW-1185">Reference proteome</keyword>
<sequence length="102" mass="11498">MNRYTKSVLASRLKTNEDQLRRESAVQSVFISSFSGLFLFLGRTGMLRNKNVDLYQVAESTRRTQVRVGSQYATPRLGCAVRQNNRAGKAGGRSVLVYYLMS</sequence>
<proteinExistence type="predicted"/>
<protein>
    <submittedName>
        <fullName evidence="2">Uncharacterized protein</fullName>
    </submittedName>
</protein>
<organism evidence="2 3">
    <name type="scientific">Elysia crispata</name>
    <name type="common">lettuce slug</name>
    <dbReference type="NCBI Taxonomy" id="231223"/>
    <lineage>
        <taxon>Eukaryota</taxon>
        <taxon>Metazoa</taxon>
        <taxon>Spiralia</taxon>
        <taxon>Lophotrochozoa</taxon>
        <taxon>Mollusca</taxon>
        <taxon>Gastropoda</taxon>
        <taxon>Heterobranchia</taxon>
        <taxon>Euthyneura</taxon>
        <taxon>Panpulmonata</taxon>
        <taxon>Sacoglossa</taxon>
        <taxon>Placobranchoidea</taxon>
        <taxon>Plakobranchidae</taxon>
        <taxon>Elysia</taxon>
    </lineage>
</organism>
<keyword evidence="1" id="KW-0472">Membrane</keyword>
<gene>
    <name evidence="2" type="ORF">RRG08_065576</name>
</gene>
<accession>A0AAE1D2A4</accession>